<comment type="caution">
    <text evidence="1">The sequence shown here is derived from an EMBL/GenBank/DDBJ whole genome shotgun (WGS) entry which is preliminary data.</text>
</comment>
<organism evidence="1">
    <name type="scientific">marine sediment metagenome</name>
    <dbReference type="NCBI Taxonomy" id="412755"/>
    <lineage>
        <taxon>unclassified sequences</taxon>
        <taxon>metagenomes</taxon>
        <taxon>ecological metagenomes</taxon>
    </lineage>
</organism>
<gene>
    <name evidence="1" type="ORF">S06H3_06458</name>
</gene>
<proteinExistence type="predicted"/>
<evidence type="ECO:0000313" key="1">
    <source>
        <dbReference type="EMBL" id="GAH92921.1"/>
    </source>
</evidence>
<reference evidence="1" key="1">
    <citation type="journal article" date="2014" name="Front. Microbiol.">
        <title>High frequency of phylogenetically diverse reductive dehalogenase-homologous genes in deep subseafloor sedimentary metagenomes.</title>
        <authorList>
            <person name="Kawai M."/>
            <person name="Futagami T."/>
            <person name="Toyoda A."/>
            <person name="Takaki Y."/>
            <person name="Nishi S."/>
            <person name="Hori S."/>
            <person name="Arai W."/>
            <person name="Tsubouchi T."/>
            <person name="Morono Y."/>
            <person name="Uchiyama I."/>
            <person name="Ito T."/>
            <person name="Fujiyama A."/>
            <person name="Inagaki F."/>
            <person name="Takami H."/>
        </authorList>
    </citation>
    <scope>NUCLEOTIDE SEQUENCE</scope>
    <source>
        <strain evidence="1">Expedition CK06-06</strain>
    </source>
</reference>
<dbReference type="AlphaFoldDB" id="X1JDY1"/>
<name>X1JDY1_9ZZZZ</name>
<sequence length="127" mass="13877">MITVIPGRTAGSSWECTATLEFKADRNYDVYALEGNGQYLDSARISLRHSSGSSYVTLKEGEIYGVQGVASYKPVSWSGHLVLLNGDSLIMQVEKADSIGPVELKISLVPLAVMKKAEKEAEKEWLP</sequence>
<dbReference type="EMBL" id="BARV01002511">
    <property type="protein sequence ID" value="GAH92921.1"/>
    <property type="molecule type" value="Genomic_DNA"/>
</dbReference>
<protein>
    <submittedName>
        <fullName evidence="1">Uncharacterized protein</fullName>
    </submittedName>
</protein>
<accession>X1JDY1</accession>